<dbReference type="AlphaFoldDB" id="F8MC15"/>
<dbReference type="EMBL" id="GL891302">
    <property type="protein sequence ID" value="EGO60369.1"/>
    <property type="molecule type" value="Genomic_DNA"/>
</dbReference>
<accession>F8MC15</accession>
<evidence type="ECO:0000313" key="3">
    <source>
        <dbReference type="Proteomes" id="UP000008065"/>
    </source>
</evidence>
<sequence length="191" mass="21304">MVPTCPSSGHRISRQRQLRGEWSTGDLSVPGRWPLRLFPPPPRDGVARATEAAQVRPPPVARSGGDEYCNVTVYLQPPGVLRHRPTNRKAPAPAASAVRYPQSRTQRALATSNLGAMQPLLARTLNVVKRHRQARFYFLGSRGPVITYLKAPAPSTVNPRPRHHILPCWCGFCESSILFHLSELGYRFPRD</sequence>
<evidence type="ECO:0000313" key="2">
    <source>
        <dbReference type="EMBL" id="EGO60369.1"/>
    </source>
</evidence>
<dbReference type="HOGENOM" id="CLU_1421781_0_0_1"/>
<name>F8MC15_NEUT8</name>
<dbReference type="GeneID" id="20822313"/>
<evidence type="ECO:0000256" key="1">
    <source>
        <dbReference type="SAM" id="MobiDB-lite"/>
    </source>
</evidence>
<dbReference type="VEuPathDB" id="FungiDB:NEUTE1DRAFT_107006"/>
<organism evidence="2 3">
    <name type="scientific">Neurospora tetrasperma (strain FGSC 2508 / ATCC MYA-4615 / P0657)</name>
    <dbReference type="NCBI Taxonomy" id="510951"/>
    <lineage>
        <taxon>Eukaryota</taxon>
        <taxon>Fungi</taxon>
        <taxon>Dikarya</taxon>
        <taxon>Ascomycota</taxon>
        <taxon>Pezizomycotina</taxon>
        <taxon>Sordariomycetes</taxon>
        <taxon>Sordariomycetidae</taxon>
        <taxon>Sordariales</taxon>
        <taxon>Sordariaceae</taxon>
        <taxon>Neurospora</taxon>
    </lineage>
</organism>
<reference evidence="3" key="1">
    <citation type="journal article" date="2011" name="Genetics">
        <title>Massive changes in genome architecture accompany the transition to self-fertility in the filamentous fungus Neurospora tetrasperma.</title>
        <authorList>
            <person name="Ellison C.E."/>
            <person name="Stajich J.E."/>
            <person name="Jacobson D.J."/>
            <person name="Natvig D.O."/>
            <person name="Lapidus A."/>
            <person name="Foster B."/>
            <person name="Aerts A."/>
            <person name="Riley R."/>
            <person name="Lindquist E.A."/>
            <person name="Grigoriev I.V."/>
            <person name="Taylor J.W."/>
        </authorList>
    </citation>
    <scope>NUCLEOTIDE SEQUENCE [LARGE SCALE GENOMIC DNA]</scope>
    <source>
        <strain evidence="3">FGSC 2508 / P0657</strain>
    </source>
</reference>
<dbReference type="RefSeq" id="XP_009847664.1">
    <property type="nucleotide sequence ID" value="XM_009849362.1"/>
</dbReference>
<proteinExistence type="predicted"/>
<feature type="region of interest" description="Disordered" evidence="1">
    <location>
        <begin position="1"/>
        <end position="25"/>
    </location>
</feature>
<keyword evidence="3" id="KW-1185">Reference proteome</keyword>
<gene>
    <name evidence="2" type="ORF">NEUTE1DRAFT_107006</name>
</gene>
<dbReference type="KEGG" id="nte:NEUTE1DRAFT107006"/>
<dbReference type="Proteomes" id="UP000008065">
    <property type="component" value="Unassembled WGS sequence"/>
</dbReference>
<protein>
    <submittedName>
        <fullName evidence="2">Uncharacterized protein</fullName>
    </submittedName>
</protein>